<dbReference type="GO" id="GO:0030246">
    <property type="term" value="F:carbohydrate binding"/>
    <property type="evidence" value="ECO:0007669"/>
    <property type="project" value="InterPro"/>
</dbReference>
<proteinExistence type="predicted"/>
<sequence length="93" mass="9186">MGTSGSKGSDSVAGVGDGGVAAGGGAVEAAAEWHGGAQLYVSLKMENARISGDLVPHVFGSEPIIGSWDPHHAVRPNASALCSPSGFAFAACY</sequence>
<dbReference type="SUPFAM" id="SSF49452">
    <property type="entry name" value="Starch-binding domain-like"/>
    <property type="match status" value="1"/>
</dbReference>
<comment type="caution">
    <text evidence="1">The sequence shown here is derived from an EMBL/GenBank/DDBJ whole genome shotgun (WGS) entry which is preliminary data.</text>
</comment>
<reference evidence="1" key="2">
    <citation type="submission" date="2021-12" db="EMBL/GenBank/DDBJ databases">
        <title>Resequencing data analysis of finger millet.</title>
        <authorList>
            <person name="Hatakeyama M."/>
            <person name="Aluri S."/>
            <person name="Balachadran M.T."/>
            <person name="Sivarajan S.R."/>
            <person name="Poveda L."/>
            <person name="Shimizu-Inatsugi R."/>
            <person name="Schlapbach R."/>
            <person name="Sreeman S.M."/>
            <person name="Shimizu K.K."/>
        </authorList>
    </citation>
    <scope>NUCLEOTIDE SEQUENCE</scope>
</reference>
<protein>
    <recommendedName>
        <fullName evidence="3">CBM20 domain-containing protein</fullName>
    </recommendedName>
</protein>
<evidence type="ECO:0000313" key="1">
    <source>
        <dbReference type="EMBL" id="GJM94705.1"/>
    </source>
</evidence>
<evidence type="ECO:0000313" key="2">
    <source>
        <dbReference type="Proteomes" id="UP001054889"/>
    </source>
</evidence>
<organism evidence="1 2">
    <name type="scientific">Eleusine coracana subsp. coracana</name>
    <dbReference type="NCBI Taxonomy" id="191504"/>
    <lineage>
        <taxon>Eukaryota</taxon>
        <taxon>Viridiplantae</taxon>
        <taxon>Streptophyta</taxon>
        <taxon>Embryophyta</taxon>
        <taxon>Tracheophyta</taxon>
        <taxon>Spermatophyta</taxon>
        <taxon>Magnoliopsida</taxon>
        <taxon>Liliopsida</taxon>
        <taxon>Poales</taxon>
        <taxon>Poaceae</taxon>
        <taxon>PACMAD clade</taxon>
        <taxon>Chloridoideae</taxon>
        <taxon>Cynodonteae</taxon>
        <taxon>Eleusininae</taxon>
        <taxon>Eleusine</taxon>
    </lineage>
</organism>
<name>A0AAV5C986_ELECO</name>
<dbReference type="AlphaFoldDB" id="A0AAV5C986"/>
<gene>
    <name evidence="1" type="primary">ga11377</name>
    <name evidence="1" type="ORF">PR202_ga11377</name>
</gene>
<keyword evidence="2" id="KW-1185">Reference proteome</keyword>
<evidence type="ECO:0008006" key="3">
    <source>
        <dbReference type="Google" id="ProtNLM"/>
    </source>
</evidence>
<dbReference type="Proteomes" id="UP001054889">
    <property type="component" value="Unassembled WGS sequence"/>
</dbReference>
<reference evidence="1" key="1">
    <citation type="journal article" date="2018" name="DNA Res.">
        <title>Multiple hybrid de novo genome assembly of finger millet, an orphan allotetraploid crop.</title>
        <authorList>
            <person name="Hatakeyama M."/>
            <person name="Aluri S."/>
            <person name="Balachadran M.T."/>
            <person name="Sivarajan S.R."/>
            <person name="Patrignani A."/>
            <person name="Gruter S."/>
            <person name="Poveda L."/>
            <person name="Shimizu-Inatsugi R."/>
            <person name="Baeten J."/>
            <person name="Francoijs K.J."/>
            <person name="Nataraja K.N."/>
            <person name="Reddy Y.A.N."/>
            <person name="Phadnis S."/>
            <person name="Ravikumar R.L."/>
            <person name="Schlapbach R."/>
            <person name="Sreeman S.M."/>
            <person name="Shimizu K.K."/>
        </authorList>
    </citation>
    <scope>NUCLEOTIDE SEQUENCE</scope>
</reference>
<dbReference type="EMBL" id="BQKI01000005">
    <property type="protein sequence ID" value="GJM94705.1"/>
    <property type="molecule type" value="Genomic_DNA"/>
</dbReference>
<accession>A0AAV5C986</accession>
<dbReference type="InterPro" id="IPR013784">
    <property type="entry name" value="Carb-bd-like_fold"/>
</dbReference>